<evidence type="ECO:0000259" key="7">
    <source>
        <dbReference type="PROSITE" id="PS50110"/>
    </source>
</evidence>
<evidence type="ECO:0000259" key="8">
    <source>
        <dbReference type="PROSITE" id="PS51063"/>
    </source>
</evidence>
<dbReference type="SMART" id="SM00448">
    <property type="entry name" value="REC"/>
    <property type="match status" value="1"/>
</dbReference>
<dbReference type="InterPro" id="IPR018490">
    <property type="entry name" value="cNMP-bd_dom_sf"/>
</dbReference>
<dbReference type="InterPro" id="IPR011006">
    <property type="entry name" value="CheY-like_superfamily"/>
</dbReference>
<dbReference type="InterPro" id="IPR036388">
    <property type="entry name" value="WH-like_DNA-bd_sf"/>
</dbReference>
<dbReference type="InterPro" id="IPR036390">
    <property type="entry name" value="WH_DNA-bd_sf"/>
</dbReference>
<dbReference type="PROSITE" id="PS50110">
    <property type="entry name" value="RESPONSE_REGULATORY"/>
    <property type="match status" value="1"/>
</dbReference>
<keyword evidence="4" id="KW-0238">DNA-binding</keyword>
<evidence type="ECO:0000256" key="4">
    <source>
        <dbReference type="ARBA" id="ARBA00023125"/>
    </source>
</evidence>
<feature type="modified residue" description="4-aspartylphosphate" evidence="6">
    <location>
        <position position="53"/>
    </location>
</feature>
<dbReference type="CDD" id="cd17574">
    <property type="entry name" value="REC_OmpR"/>
    <property type="match status" value="1"/>
</dbReference>
<protein>
    <submittedName>
        <fullName evidence="9">Response regulator</fullName>
    </submittedName>
</protein>
<organism evidence="9 10">
    <name type="scientific">Joostella atrarenae</name>
    <dbReference type="NCBI Taxonomy" id="679257"/>
    <lineage>
        <taxon>Bacteria</taxon>
        <taxon>Pseudomonadati</taxon>
        <taxon>Bacteroidota</taxon>
        <taxon>Flavobacteriia</taxon>
        <taxon>Flavobacteriales</taxon>
        <taxon>Flavobacteriaceae</taxon>
        <taxon>Joostella</taxon>
    </lineage>
</organism>
<dbReference type="InterPro" id="IPR039420">
    <property type="entry name" value="WalR-like"/>
</dbReference>
<evidence type="ECO:0000256" key="3">
    <source>
        <dbReference type="ARBA" id="ARBA00023015"/>
    </source>
</evidence>
<dbReference type="Gene3D" id="2.60.120.10">
    <property type="entry name" value="Jelly Rolls"/>
    <property type="match status" value="1"/>
</dbReference>
<dbReference type="SUPFAM" id="SSF52172">
    <property type="entry name" value="CheY-like"/>
    <property type="match status" value="1"/>
</dbReference>
<dbReference type="PRINTS" id="PR00034">
    <property type="entry name" value="HTHCRP"/>
</dbReference>
<dbReference type="Pfam" id="PF00072">
    <property type="entry name" value="Response_reg"/>
    <property type="match status" value="1"/>
</dbReference>
<dbReference type="Gene3D" id="3.40.50.2300">
    <property type="match status" value="1"/>
</dbReference>
<proteinExistence type="predicted"/>
<gene>
    <name evidence="9" type="ORF">JM658_16595</name>
</gene>
<dbReference type="PANTHER" id="PTHR48111">
    <property type="entry name" value="REGULATOR OF RPOS"/>
    <property type="match status" value="1"/>
</dbReference>
<dbReference type="PROSITE" id="PS51063">
    <property type="entry name" value="HTH_CRP_2"/>
    <property type="match status" value="1"/>
</dbReference>
<evidence type="ECO:0000256" key="1">
    <source>
        <dbReference type="ARBA" id="ARBA00022553"/>
    </source>
</evidence>
<comment type="caution">
    <text evidence="9">The sequence shown here is derived from an EMBL/GenBank/DDBJ whole genome shotgun (WGS) entry which is preliminary data.</text>
</comment>
<dbReference type="RefSeq" id="WP_236960945.1">
    <property type="nucleotide sequence ID" value="NZ_JAETXX010000020.1"/>
</dbReference>
<feature type="domain" description="Response regulatory" evidence="7">
    <location>
        <begin position="3"/>
        <end position="120"/>
    </location>
</feature>
<dbReference type="SUPFAM" id="SSF46785">
    <property type="entry name" value="Winged helix' DNA-binding domain"/>
    <property type="match status" value="1"/>
</dbReference>
<accession>A0ABS9J7P0</accession>
<keyword evidence="2" id="KW-0902">Two-component regulatory system</keyword>
<dbReference type="InterPro" id="IPR014710">
    <property type="entry name" value="RmlC-like_jellyroll"/>
</dbReference>
<dbReference type="Gene3D" id="1.10.10.10">
    <property type="entry name" value="Winged helix-like DNA-binding domain superfamily/Winged helix DNA-binding domain"/>
    <property type="match status" value="1"/>
</dbReference>
<reference evidence="9 10" key="1">
    <citation type="submission" date="2021-01" db="EMBL/GenBank/DDBJ databases">
        <title>Genome sequencing of Joostella atrarenae M1-2 (= KCTC 23194).</title>
        <authorList>
            <person name="Zakaria M.R."/>
            <person name="Lam M.Q."/>
            <person name="Chong C.S."/>
        </authorList>
    </citation>
    <scope>NUCLEOTIDE SEQUENCE [LARGE SCALE GENOMIC DNA]</scope>
    <source>
        <strain evidence="9 10">M1-2</strain>
    </source>
</reference>
<dbReference type="InterPro" id="IPR001789">
    <property type="entry name" value="Sig_transdc_resp-reg_receiver"/>
</dbReference>
<dbReference type="InterPro" id="IPR012318">
    <property type="entry name" value="HTH_CRP"/>
</dbReference>
<dbReference type="CDD" id="cd00038">
    <property type="entry name" value="CAP_ED"/>
    <property type="match status" value="1"/>
</dbReference>
<dbReference type="Proteomes" id="UP000829517">
    <property type="component" value="Unassembled WGS sequence"/>
</dbReference>
<evidence type="ECO:0000256" key="5">
    <source>
        <dbReference type="ARBA" id="ARBA00023163"/>
    </source>
</evidence>
<evidence type="ECO:0000256" key="2">
    <source>
        <dbReference type="ARBA" id="ARBA00023012"/>
    </source>
</evidence>
<dbReference type="SUPFAM" id="SSF51206">
    <property type="entry name" value="cAMP-binding domain-like"/>
    <property type="match status" value="1"/>
</dbReference>
<name>A0ABS9J7P0_9FLAO</name>
<dbReference type="SMART" id="SM00419">
    <property type="entry name" value="HTH_CRP"/>
    <property type="match status" value="1"/>
</dbReference>
<keyword evidence="1 6" id="KW-0597">Phosphoprotein</keyword>
<dbReference type="PANTHER" id="PTHR48111:SF1">
    <property type="entry name" value="TWO-COMPONENT RESPONSE REGULATOR ORR33"/>
    <property type="match status" value="1"/>
</dbReference>
<sequence length="341" mass="39323">MNKILLIEDDKMLRENTVELLKLSKKYKVFSADNGLSGIEMAKEIQPDIILCDIMMNPIDGYKVYNELKSDLKTSQIPFVFISAKGEYKDIRFGMNLGADDYLTKPYTEEDLNEAIDQRLKKVKRIKKDLKRNQFLRKNIDTIDLFKKNAHLKVFKKDSVVYDDLTNTNNLYLIKSGLIKSYQLDTTGKILGLYLFKSNDYIGNFSMNNKTKSIGGNKSVCIQDTVVYCLSTQKLSELIDSSPSIGKAIIDFLTRYIYNIQNQFLPIIYGNSRSKTLTTLHRLKKILTDENTKFIDLPRHDIANFAGMSTETLIRTLKILEKERVITLDKKKIYINELLSD</sequence>
<dbReference type="InterPro" id="IPR000595">
    <property type="entry name" value="cNMP-bd_dom"/>
</dbReference>
<keyword evidence="10" id="KW-1185">Reference proteome</keyword>
<feature type="domain" description="HTH crp-type" evidence="8">
    <location>
        <begin position="270"/>
        <end position="339"/>
    </location>
</feature>
<evidence type="ECO:0000313" key="10">
    <source>
        <dbReference type="Proteomes" id="UP000829517"/>
    </source>
</evidence>
<keyword evidence="5" id="KW-0804">Transcription</keyword>
<dbReference type="EMBL" id="JAETXX010000020">
    <property type="protein sequence ID" value="MCF8716448.1"/>
    <property type="molecule type" value="Genomic_DNA"/>
</dbReference>
<evidence type="ECO:0000256" key="6">
    <source>
        <dbReference type="PROSITE-ProRule" id="PRU00169"/>
    </source>
</evidence>
<dbReference type="Pfam" id="PF13545">
    <property type="entry name" value="HTH_Crp_2"/>
    <property type="match status" value="1"/>
</dbReference>
<keyword evidence="3" id="KW-0805">Transcription regulation</keyword>
<evidence type="ECO:0000313" key="9">
    <source>
        <dbReference type="EMBL" id="MCF8716448.1"/>
    </source>
</evidence>